<keyword evidence="3" id="KW-0238">DNA-binding</keyword>
<dbReference type="FunFam" id="1.10.10.10:FF:000001">
    <property type="entry name" value="LysR family transcriptional regulator"/>
    <property type="match status" value="1"/>
</dbReference>
<dbReference type="InterPro" id="IPR036390">
    <property type="entry name" value="WH_DNA-bd_sf"/>
</dbReference>
<keyword evidence="2" id="KW-0805">Transcription regulation</keyword>
<comment type="similarity">
    <text evidence="1">Belongs to the LysR transcriptional regulatory family.</text>
</comment>
<accession>A0A0P0Z135</accession>
<name>A0A0P0Z135_9HYPH</name>
<proteinExistence type="inferred from homology"/>
<organism evidence="6">
    <name type="scientific">Aureimonas frigidaquae</name>
    <dbReference type="NCBI Taxonomy" id="424757"/>
    <lineage>
        <taxon>Bacteria</taxon>
        <taxon>Pseudomonadati</taxon>
        <taxon>Pseudomonadota</taxon>
        <taxon>Alphaproteobacteria</taxon>
        <taxon>Hyphomicrobiales</taxon>
        <taxon>Aurantimonadaceae</taxon>
        <taxon>Aureimonas</taxon>
    </lineage>
</organism>
<dbReference type="GO" id="GO:0003700">
    <property type="term" value="F:DNA-binding transcription factor activity"/>
    <property type="evidence" value="ECO:0007669"/>
    <property type="project" value="InterPro"/>
</dbReference>
<evidence type="ECO:0000256" key="1">
    <source>
        <dbReference type="ARBA" id="ARBA00009437"/>
    </source>
</evidence>
<dbReference type="PROSITE" id="PS50931">
    <property type="entry name" value="HTH_LYSR"/>
    <property type="match status" value="1"/>
</dbReference>
<dbReference type="PRINTS" id="PR00039">
    <property type="entry name" value="HTHLYSR"/>
</dbReference>
<dbReference type="PANTHER" id="PTHR30346:SF0">
    <property type="entry name" value="HCA OPERON TRANSCRIPTIONAL ACTIVATOR HCAR"/>
    <property type="match status" value="1"/>
</dbReference>
<feature type="domain" description="HTH lysR-type" evidence="5">
    <location>
        <begin position="20"/>
        <end position="78"/>
    </location>
</feature>
<dbReference type="PANTHER" id="PTHR30346">
    <property type="entry name" value="TRANSCRIPTIONAL DUAL REGULATOR HCAR-RELATED"/>
    <property type="match status" value="1"/>
</dbReference>
<dbReference type="InterPro" id="IPR000847">
    <property type="entry name" value="LysR_HTH_N"/>
</dbReference>
<dbReference type="Gene3D" id="3.40.190.10">
    <property type="entry name" value="Periplasmic binding protein-like II"/>
    <property type="match status" value="2"/>
</dbReference>
<keyword evidence="4" id="KW-0804">Transcription</keyword>
<dbReference type="SUPFAM" id="SSF53850">
    <property type="entry name" value="Periplasmic binding protein-like II"/>
    <property type="match status" value="1"/>
</dbReference>
<dbReference type="Pfam" id="PF03466">
    <property type="entry name" value="LysR_substrate"/>
    <property type="match status" value="1"/>
</dbReference>
<dbReference type="AlphaFoldDB" id="A0A0P0Z135"/>
<evidence type="ECO:0000259" key="5">
    <source>
        <dbReference type="PROSITE" id="PS50931"/>
    </source>
</evidence>
<sequence length="323" mass="35340">MGDGHGAKHGTRRIAMPLRFTLRQLEYFIAVGEAGSIALAAEKVNVTAPSMSSAIAQLEAGFGVQLFTRRHAQGSVLTPTGERFMEQARLVLEHAAKLNDLANIYTGSVLGSLRIGCLRTFVQLMVPQLRRSFESRYPSVEFSQVELDQAQIFDALGSARIDVALTYDLALPSDIDFQPLRTLPPYVMVDVDHPLANRQSLTADELLDHGMVLLDMPHSSDYFLSLFRGLGQRPRIAERTGEISIQRSLVANGFGFGINNMRTVSDISMDGKQLKFIPLHTPVPPLQLGIALSRAAHVSRTIQAFIDHCHEAADAGNLPGLLA</sequence>
<dbReference type="InterPro" id="IPR005119">
    <property type="entry name" value="LysR_subst-bd"/>
</dbReference>
<dbReference type="Gene3D" id="1.10.10.10">
    <property type="entry name" value="Winged helix-like DNA-binding domain superfamily/Winged helix DNA-binding domain"/>
    <property type="match status" value="1"/>
</dbReference>
<dbReference type="EMBL" id="LC066375">
    <property type="protein sequence ID" value="BAT27456.1"/>
    <property type="molecule type" value="Genomic_DNA"/>
</dbReference>
<evidence type="ECO:0000256" key="4">
    <source>
        <dbReference type="ARBA" id="ARBA00023163"/>
    </source>
</evidence>
<dbReference type="Pfam" id="PF00126">
    <property type="entry name" value="HTH_1"/>
    <property type="match status" value="1"/>
</dbReference>
<dbReference type="GO" id="GO:0003677">
    <property type="term" value="F:DNA binding"/>
    <property type="evidence" value="ECO:0007669"/>
    <property type="project" value="UniProtKB-KW"/>
</dbReference>
<dbReference type="InterPro" id="IPR036388">
    <property type="entry name" value="WH-like_DNA-bd_sf"/>
</dbReference>
<protein>
    <submittedName>
        <fullName evidence="6">LysR family transcriptional regulator</fullName>
    </submittedName>
</protein>
<evidence type="ECO:0000313" key="6">
    <source>
        <dbReference type="EMBL" id="BAT27456.1"/>
    </source>
</evidence>
<dbReference type="SUPFAM" id="SSF46785">
    <property type="entry name" value="Winged helix' DNA-binding domain"/>
    <property type="match status" value="1"/>
</dbReference>
<dbReference type="CDD" id="cd08412">
    <property type="entry name" value="PBP2_PAO1_like"/>
    <property type="match status" value="1"/>
</dbReference>
<evidence type="ECO:0000256" key="3">
    <source>
        <dbReference type="ARBA" id="ARBA00023125"/>
    </source>
</evidence>
<evidence type="ECO:0000256" key="2">
    <source>
        <dbReference type="ARBA" id="ARBA00023015"/>
    </source>
</evidence>
<reference evidence="6" key="1">
    <citation type="journal article" date="2015" name="Proc. Natl. Acad. Sci. U.S.A.">
        <title>Bacterial clade with the ribosomal RNA operon on a small plasmid rather than the chromosome.</title>
        <authorList>
            <person name="Anda M."/>
            <person name="Ohtsubo Y."/>
            <person name="Okubo T."/>
            <person name="Sugawara M."/>
            <person name="Nagata Y."/>
            <person name="Tsuda M."/>
            <person name="Minamisawa K."/>
            <person name="Mitsui H."/>
        </authorList>
    </citation>
    <scope>NUCLEOTIDE SEQUENCE</scope>
    <source>
        <strain evidence="6">JCM 14755</strain>
    </source>
</reference>
<dbReference type="GO" id="GO:0032993">
    <property type="term" value="C:protein-DNA complex"/>
    <property type="evidence" value="ECO:0007669"/>
    <property type="project" value="TreeGrafter"/>
</dbReference>